<dbReference type="AlphaFoldDB" id="A0AAV5T8H1"/>
<name>A0AAV5T8H1_9BILA</name>
<dbReference type="EMBL" id="BTSX01000003">
    <property type="protein sequence ID" value="GMS88884.1"/>
    <property type="molecule type" value="Genomic_DNA"/>
</dbReference>
<dbReference type="SMART" id="SM00220">
    <property type="entry name" value="S_TKc"/>
    <property type="match status" value="1"/>
</dbReference>
<feature type="non-terminal residue" evidence="3">
    <location>
        <position position="1"/>
    </location>
</feature>
<dbReference type="InterPro" id="IPR011009">
    <property type="entry name" value="Kinase-like_dom_sf"/>
</dbReference>
<accession>A0AAV5T8H1</accession>
<proteinExistence type="predicted"/>
<feature type="region of interest" description="Disordered" evidence="1">
    <location>
        <begin position="1"/>
        <end position="33"/>
    </location>
</feature>
<dbReference type="Pfam" id="PF00069">
    <property type="entry name" value="Pkinase"/>
    <property type="match status" value="1"/>
</dbReference>
<gene>
    <name evidence="3" type="ORF">PENTCL1PPCAC_11059</name>
</gene>
<evidence type="ECO:0000259" key="2">
    <source>
        <dbReference type="PROSITE" id="PS50011"/>
    </source>
</evidence>
<evidence type="ECO:0000313" key="4">
    <source>
        <dbReference type="Proteomes" id="UP001432027"/>
    </source>
</evidence>
<feature type="region of interest" description="Disordered" evidence="1">
    <location>
        <begin position="404"/>
        <end position="461"/>
    </location>
</feature>
<feature type="region of interest" description="Disordered" evidence="1">
    <location>
        <begin position="72"/>
        <end position="91"/>
    </location>
</feature>
<feature type="domain" description="Protein kinase" evidence="2">
    <location>
        <begin position="46"/>
        <end position="413"/>
    </location>
</feature>
<feature type="compositionally biased region" description="Basic residues" evidence="1">
    <location>
        <begin position="372"/>
        <end position="381"/>
    </location>
</feature>
<dbReference type="GO" id="GO:0005524">
    <property type="term" value="F:ATP binding"/>
    <property type="evidence" value="ECO:0007669"/>
    <property type="project" value="InterPro"/>
</dbReference>
<dbReference type="InterPro" id="IPR000719">
    <property type="entry name" value="Prot_kinase_dom"/>
</dbReference>
<dbReference type="Proteomes" id="UP001432027">
    <property type="component" value="Unassembled WGS sequence"/>
</dbReference>
<reference evidence="3" key="1">
    <citation type="submission" date="2023-10" db="EMBL/GenBank/DDBJ databases">
        <title>Genome assembly of Pristionchus species.</title>
        <authorList>
            <person name="Yoshida K."/>
            <person name="Sommer R.J."/>
        </authorList>
    </citation>
    <scope>NUCLEOTIDE SEQUENCE</scope>
    <source>
        <strain evidence="3">RS0144</strain>
    </source>
</reference>
<dbReference type="InterPro" id="IPR050235">
    <property type="entry name" value="CK1_Ser-Thr_kinase"/>
</dbReference>
<evidence type="ECO:0000256" key="1">
    <source>
        <dbReference type="SAM" id="MobiDB-lite"/>
    </source>
</evidence>
<dbReference type="GO" id="GO:0004672">
    <property type="term" value="F:protein kinase activity"/>
    <property type="evidence" value="ECO:0007669"/>
    <property type="project" value="InterPro"/>
</dbReference>
<dbReference type="PANTHER" id="PTHR11909">
    <property type="entry name" value="CASEIN KINASE-RELATED"/>
    <property type="match status" value="1"/>
</dbReference>
<feature type="non-terminal residue" evidence="3">
    <location>
        <position position="461"/>
    </location>
</feature>
<protein>
    <recommendedName>
        <fullName evidence="2">Protein kinase domain-containing protein</fullName>
    </recommendedName>
</protein>
<feature type="region of interest" description="Disordered" evidence="1">
    <location>
        <begin position="352"/>
        <end position="391"/>
    </location>
</feature>
<dbReference type="Gene3D" id="1.10.510.10">
    <property type="entry name" value="Transferase(Phosphotransferase) domain 1"/>
    <property type="match status" value="1"/>
</dbReference>
<organism evidence="3 4">
    <name type="scientific">Pristionchus entomophagus</name>
    <dbReference type="NCBI Taxonomy" id="358040"/>
    <lineage>
        <taxon>Eukaryota</taxon>
        <taxon>Metazoa</taxon>
        <taxon>Ecdysozoa</taxon>
        <taxon>Nematoda</taxon>
        <taxon>Chromadorea</taxon>
        <taxon>Rhabditida</taxon>
        <taxon>Rhabditina</taxon>
        <taxon>Diplogasteromorpha</taxon>
        <taxon>Diplogasteroidea</taxon>
        <taxon>Neodiplogasteridae</taxon>
        <taxon>Pristionchus</taxon>
    </lineage>
</organism>
<dbReference type="SUPFAM" id="SSF56112">
    <property type="entry name" value="Protein kinase-like (PK-like)"/>
    <property type="match status" value="1"/>
</dbReference>
<evidence type="ECO:0000313" key="3">
    <source>
        <dbReference type="EMBL" id="GMS88884.1"/>
    </source>
</evidence>
<dbReference type="PROSITE" id="PS50011">
    <property type="entry name" value="PROTEIN_KINASE_DOM"/>
    <property type="match status" value="1"/>
</dbReference>
<keyword evidence="4" id="KW-1185">Reference proteome</keyword>
<comment type="caution">
    <text evidence="3">The sequence shown here is derived from an EMBL/GenBank/DDBJ whole genome shotgun (WGS) entry which is preliminary data.</text>
</comment>
<sequence length="461" mass="52525">SLSLSSLRPMIVARSIRQPPDGKKKDKRTGRRLEPGKFVMSMNNTWIVSENLGSGGFGDVYKVIMEKPRCEEDQEPHAMKTEYNDPKQRKSNDRLKIEQAIFNEFASQPDPERTKHFLKMIDKGKTDCFKFIVMTLVSHSLDDLRRHYFESLAWSSTFNIALQTLKAIEDLHACGFLHRDIKPHNFAIGVPPKDTTIFMIDFGIARRYVEKDGKLRIPRQGVRFLGTVRFASRSCHNEREQARKDDLESWCYMIIDLFNPDNITWRRVTDRTKVAVCKHQLFTRADSKEIDAPKVMIKIIAYVNDLGFADTPDYEKIRGLLNDGAKEDKFDLTKKFDWVGVELKKKLSSKKKGPLAANKITDNEDDTEPSMKKKKEERRKRFSMENEDDSELMLAKLPARRTTSKLGSTALVVPPSSKARQFSKSGFALPRALPGGPVYPVSMSKPPPPPSGVRMATALGP</sequence>